<feature type="region of interest" description="Disordered" evidence="1">
    <location>
        <begin position="68"/>
        <end position="87"/>
    </location>
</feature>
<dbReference type="AlphaFoldDB" id="A0A8H3P7F4"/>
<organism evidence="3 4">
    <name type="scientific">Aspergillus udagawae</name>
    <dbReference type="NCBI Taxonomy" id="91492"/>
    <lineage>
        <taxon>Eukaryota</taxon>
        <taxon>Fungi</taxon>
        <taxon>Dikarya</taxon>
        <taxon>Ascomycota</taxon>
        <taxon>Pezizomycotina</taxon>
        <taxon>Eurotiomycetes</taxon>
        <taxon>Eurotiomycetidae</taxon>
        <taxon>Eurotiales</taxon>
        <taxon>Aspergillaceae</taxon>
        <taxon>Aspergillus</taxon>
        <taxon>Aspergillus subgen. Fumigati</taxon>
    </lineage>
</organism>
<name>A0A8H3P7F4_9EURO</name>
<keyword evidence="2" id="KW-0472">Membrane</keyword>
<protein>
    <submittedName>
        <fullName evidence="3">3-(3-hydroxy-phenyl)propionate/3-hydroxycinnamic acid hydroxylase</fullName>
    </submittedName>
</protein>
<proteinExistence type="predicted"/>
<feature type="transmembrane region" description="Helical" evidence="2">
    <location>
        <begin position="99"/>
        <end position="118"/>
    </location>
</feature>
<accession>A0A8H3P7F4</accession>
<dbReference type="Proteomes" id="UP000465221">
    <property type="component" value="Unassembled WGS sequence"/>
</dbReference>
<comment type="caution">
    <text evidence="3">The sequence shown here is derived from an EMBL/GenBank/DDBJ whole genome shotgun (WGS) entry which is preliminary data.</text>
</comment>
<dbReference type="EMBL" id="BLKC01000067">
    <property type="protein sequence ID" value="GFF46835.1"/>
    <property type="molecule type" value="Genomic_DNA"/>
</dbReference>
<reference evidence="3 4" key="1">
    <citation type="submission" date="2020-01" db="EMBL/GenBank/DDBJ databases">
        <title>Draft genome sequence of Aspergillus udagawae IFM 46972.</title>
        <authorList>
            <person name="Takahashi H."/>
            <person name="Yaguchi T."/>
        </authorList>
    </citation>
    <scope>NUCLEOTIDE SEQUENCE [LARGE SCALE GENOMIC DNA]</scope>
    <source>
        <strain evidence="3 4">IFM 46972</strain>
    </source>
</reference>
<keyword evidence="2" id="KW-1133">Transmembrane helix</keyword>
<evidence type="ECO:0000256" key="2">
    <source>
        <dbReference type="SAM" id="Phobius"/>
    </source>
</evidence>
<gene>
    <name evidence="3" type="ORF">IFM46972_08145</name>
</gene>
<keyword evidence="2" id="KW-0812">Transmembrane</keyword>
<evidence type="ECO:0000256" key="1">
    <source>
        <dbReference type="SAM" id="MobiDB-lite"/>
    </source>
</evidence>
<evidence type="ECO:0000313" key="4">
    <source>
        <dbReference type="Proteomes" id="UP000465221"/>
    </source>
</evidence>
<sequence length="124" mass="13842">MQEGKGAMQARRRELFAVQAARAEMRVFALLPEANRQGTTQAASVVPHSDTMDEMKNRLERMESLLLARRRSSRDDSRASSSLVEGKEDDASYHLMDRIGFSSFIGTTMLLLVSTAGIKIHSVR</sequence>
<evidence type="ECO:0000313" key="3">
    <source>
        <dbReference type="EMBL" id="GFF46835.1"/>
    </source>
</evidence>